<evidence type="ECO:0000313" key="2">
    <source>
        <dbReference type="Proteomes" id="UP000220102"/>
    </source>
</evidence>
<protein>
    <submittedName>
        <fullName evidence="1">Uncharacterized protein</fullName>
    </submittedName>
</protein>
<comment type="caution">
    <text evidence="1">The sequence shown here is derived from an EMBL/GenBank/DDBJ whole genome shotgun (WGS) entry which is preliminary data.</text>
</comment>
<reference evidence="1 2" key="1">
    <citation type="submission" date="2017-10" db="EMBL/GenBank/DDBJ databases">
        <title>Draft genome of Longibacter Salinarum.</title>
        <authorList>
            <person name="Goh K.M."/>
            <person name="Shamsir M.S."/>
            <person name="Lim S.W."/>
        </authorList>
    </citation>
    <scope>NUCLEOTIDE SEQUENCE [LARGE SCALE GENOMIC DNA]</scope>
    <source>
        <strain evidence="1 2">KCTC 52045</strain>
    </source>
</reference>
<dbReference type="Proteomes" id="UP000220102">
    <property type="component" value="Unassembled WGS sequence"/>
</dbReference>
<dbReference type="RefSeq" id="WP_098075307.1">
    <property type="nucleotide sequence ID" value="NZ_PDEQ01000004.1"/>
</dbReference>
<accession>A0A2A8CXT4</accession>
<name>A0A2A8CXT4_9BACT</name>
<keyword evidence="2" id="KW-1185">Reference proteome</keyword>
<evidence type="ECO:0000313" key="1">
    <source>
        <dbReference type="EMBL" id="PEN13387.1"/>
    </source>
</evidence>
<gene>
    <name evidence="1" type="ORF">CRI94_08650</name>
</gene>
<dbReference type="EMBL" id="PDEQ01000004">
    <property type="protein sequence ID" value="PEN13387.1"/>
    <property type="molecule type" value="Genomic_DNA"/>
</dbReference>
<proteinExistence type="predicted"/>
<organism evidence="1 2">
    <name type="scientific">Longibacter salinarum</name>
    <dbReference type="NCBI Taxonomy" id="1850348"/>
    <lineage>
        <taxon>Bacteria</taxon>
        <taxon>Pseudomonadati</taxon>
        <taxon>Rhodothermota</taxon>
        <taxon>Rhodothermia</taxon>
        <taxon>Rhodothermales</taxon>
        <taxon>Salisaetaceae</taxon>
        <taxon>Longibacter</taxon>
    </lineage>
</organism>
<dbReference type="AlphaFoldDB" id="A0A2A8CXT4"/>
<sequence>MIRLDTIWTAGLVVLGVLFSGVLSVSAQPTVDGDLTDVQYTEIGTKQNSNNSFSNGTDVQKIVKYADSSNDMLYLGIVGAMSTSTSDGIGVWINILGPGAPDGRAAGTALAVSGGGHYIGGSGGTDFSAAFDVDAMYAFNTGSSNTDVYFDAANVIGGTPAATYVGSMDQSGTSATGTGPAVRHLRSQRTIRVEVTQASNLPSHFLSSVRRAICMFRSSPLL</sequence>